<dbReference type="Gene3D" id="2.70.40.10">
    <property type="match status" value="1"/>
</dbReference>
<dbReference type="AlphaFoldDB" id="A0A0G1ETZ6"/>
<dbReference type="Proteomes" id="UP000034050">
    <property type="component" value="Unassembled WGS sequence"/>
</dbReference>
<dbReference type="CDD" id="cd07557">
    <property type="entry name" value="trimeric_dUTPase"/>
    <property type="match status" value="1"/>
</dbReference>
<comment type="function">
    <text evidence="3">Catalyzes the deamination of dCTP to dUTP.</text>
</comment>
<dbReference type="InterPro" id="IPR033704">
    <property type="entry name" value="dUTPase_trimeric"/>
</dbReference>
<dbReference type="PANTHER" id="PTHR42680">
    <property type="entry name" value="DCTP DEAMINASE"/>
    <property type="match status" value="1"/>
</dbReference>
<comment type="caution">
    <text evidence="4">The sequence shown here is derived from an EMBL/GenBank/DDBJ whole genome shotgun (WGS) entry which is preliminary data.</text>
</comment>
<dbReference type="EMBL" id="LCFD01000008">
    <property type="protein sequence ID" value="KKS86556.1"/>
    <property type="molecule type" value="Genomic_DNA"/>
</dbReference>
<dbReference type="GO" id="GO:0008829">
    <property type="term" value="F:dCTP deaminase activity"/>
    <property type="evidence" value="ECO:0007669"/>
    <property type="project" value="UniProtKB-UniRule"/>
</dbReference>
<dbReference type="GO" id="GO:0000166">
    <property type="term" value="F:nucleotide binding"/>
    <property type="evidence" value="ECO:0007669"/>
    <property type="project" value="UniProtKB-KW"/>
</dbReference>
<organism evidence="4 5">
    <name type="scientific">Candidatus Gottesmanbacteria bacterium GW2011_GWB1_43_11</name>
    <dbReference type="NCBI Taxonomy" id="1618446"/>
    <lineage>
        <taxon>Bacteria</taxon>
        <taxon>Candidatus Gottesmaniibacteriota</taxon>
    </lineage>
</organism>
<dbReference type="InterPro" id="IPR011962">
    <property type="entry name" value="dCTP_deaminase"/>
</dbReference>
<dbReference type="UniPathway" id="UPA00610">
    <property type="reaction ID" value="UER00665"/>
</dbReference>
<sequence length="181" mass="20334">MILSDRDIKKALQNKRITFKPTLDLTTQLGSTTFRVFKHSRFAFIDPHDKKLAESMMEEQIVKMGEAFILQPGDFVLATTIESFTLPNDLLARLEGRSSLGRLGIVVHSTASIFEPGWDGVVVMELGNMGRMPVALYPTMRICALTFEELTSDVDVPYNQKKHAKYIKQTAPLASKIAEEE</sequence>
<evidence type="ECO:0000256" key="2">
    <source>
        <dbReference type="ARBA" id="ARBA00023080"/>
    </source>
</evidence>
<dbReference type="PANTHER" id="PTHR42680:SF3">
    <property type="entry name" value="DCTP DEAMINASE"/>
    <property type="match status" value="1"/>
</dbReference>
<dbReference type="SUPFAM" id="SSF51283">
    <property type="entry name" value="dUTPase-like"/>
    <property type="match status" value="1"/>
</dbReference>
<comment type="catalytic activity">
    <reaction evidence="3">
        <text>dCTP + H2O + H(+) = dUTP + NH4(+)</text>
        <dbReference type="Rhea" id="RHEA:22680"/>
        <dbReference type="ChEBI" id="CHEBI:15377"/>
        <dbReference type="ChEBI" id="CHEBI:15378"/>
        <dbReference type="ChEBI" id="CHEBI:28938"/>
        <dbReference type="ChEBI" id="CHEBI:61481"/>
        <dbReference type="ChEBI" id="CHEBI:61555"/>
        <dbReference type="EC" id="3.5.4.13"/>
    </reaction>
</comment>
<comment type="caution">
    <text evidence="3">Lacks conserved residue(s) required for the propagation of feature annotation.</text>
</comment>
<evidence type="ECO:0000313" key="4">
    <source>
        <dbReference type="EMBL" id="KKS86556.1"/>
    </source>
</evidence>
<evidence type="ECO:0000256" key="1">
    <source>
        <dbReference type="ARBA" id="ARBA00022801"/>
    </source>
</evidence>
<dbReference type="GO" id="GO:0006226">
    <property type="term" value="P:dUMP biosynthetic process"/>
    <property type="evidence" value="ECO:0007669"/>
    <property type="project" value="UniProtKB-UniPathway"/>
</dbReference>
<comment type="subunit">
    <text evidence="3">Homotrimer.</text>
</comment>
<dbReference type="Pfam" id="PF22769">
    <property type="entry name" value="DCD"/>
    <property type="match status" value="1"/>
</dbReference>
<evidence type="ECO:0000256" key="3">
    <source>
        <dbReference type="HAMAP-Rule" id="MF_00146"/>
    </source>
</evidence>
<dbReference type="HAMAP" id="MF_00146">
    <property type="entry name" value="dCTP_deaminase"/>
    <property type="match status" value="1"/>
</dbReference>
<keyword evidence="1 3" id="KW-0378">Hydrolase</keyword>
<keyword evidence="2 3" id="KW-0546">Nucleotide metabolism</keyword>
<accession>A0A0G1ETZ6</accession>
<dbReference type="InterPro" id="IPR036157">
    <property type="entry name" value="dUTPase-like_sf"/>
</dbReference>
<feature type="active site" description="Proton donor/acceptor" evidence="3">
    <location>
        <position position="125"/>
    </location>
</feature>
<proteinExistence type="inferred from homology"/>
<comment type="similarity">
    <text evidence="3">Belongs to the dCTP deaminase family.</text>
</comment>
<feature type="binding site" evidence="3">
    <location>
        <position position="165"/>
    </location>
    <ligand>
        <name>dCTP</name>
        <dbReference type="ChEBI" id="CHEBI:61481"/>
    </ligand>
</feature>
<dbReference type="EC" id="3.5.4.13" evidence="3"/>
<feature type="binding site" evidence="3">
    <location>
        <begin position="97"/>
        <end position="102"/>
    </location>
    <ligand>
        <name>dCTP</name>
        <dbReference type="ChEBI" id="CHEBI:61481"/>
    </ligand>
</feature>
<feature type="binding site" evidence="3">
    <location>
        <position position="169"/>
    </location>
    <ligand>
        <name>dCTP</name>
        <dbReference type="ChEBI" id="CHEBI:61481"/>
    </ligand>
</feature>
<keyword evidence="3" id="KW-0547">Nucleotide-binding</keyword>
<dbReference type="PATRIC" id="fig|1618446.3.peg.874"/>
<protein>
    <recommendedName>
        <fullName evidence="3">dCTP deaminase</fullName>
        <ecNumber evidence="3">3.5.4.13</ecNumber>
    </recommendedName>
    <alternativeName>
        <fullName evidence="3">Deoxycytidine triphosphate deaminase</fullName>
    </alternativeName>
</protein>
<feature type="binding site" evidence="3">
    <location>
        <position position="158"/>
    </location>
    <ligand>
        <name>dCTP</name>
        <dbReference type="ChEBI" id="CHEBI:61481"/>
    </ligand>
</feature>
<name>A0A0G1ETZ6_9BACT</name>
<gene>
    <name evidence="3" type="primary">dcd</name>
    <name evidence="4" type="ORF">UV61_C0008G0009</name>
</gene>
<evidence type="ECO:0000313" key="5">
    <source>
        <dbReference type="Proteomes" id="UP000034050"/>
    </source>
</evidence>
<dbReference type="GO" id="GO:0006229">
    <property type="term" value="P:dUTP biosynthetic process"/>
    <property type="evidence" value="ECO:0007669"/>
    <property type="project" value="UniProtKB-UniRule"/>
</dbReference>
<comment type="pathway">
    <text evidence="3">Pyrimidine metabolism; dUMP biosynthesis; dUMP from dCTP (dUTP route): step 1/2.</text>
</comment>
<reference evidence="4 5" key="1">
    <citation type="journal article" date="2015" name="Nature">
        <title>rRNA introns, odd ribosomes, and small enigmatic genomes across a large radiation of phyla.</title>
        <authorList>
            <person name="Brown C.T."/>
            <person name="Hug L.A."/>
            <person name="Thomas B.C."/>
            <person name="Sharon I."/>
            <person name="Castelle C.J."/>
            <person name="Singh A."/>
            <person name="Wilkins M.J."/>
            <person name="Williams K.H."/>
            <person name="Banfield J.F."/>
        </authorList>
    </citation>
    <scope>NUCLEOTIDE SEQUENCE [LARGE SCALE GENOMIC DNA]</scope>
</reference>
<dbReference type="STRING" id="1618446.UV61_C0008G0009"/>
<dbReference type="NCBIfam" id="TIGR02274">
    <property type="entry name" value="dCTP_deam"/>
    <property type="match status" value="1"/>
</dbReference>
<dbReference type="GO" id="GO:0015949">
    <property type="term" value="P:nucleobase-containing small molecule interconversion"/>
    <property type="evidence" value="ECO:0007669"/>
    <property type="project" value="TreeGrafter"/>
</dbReference>